<evidence type="ECO:0000313" key="2">
    <source>
        <dbReference type="EMBL" id="KAG2653486.1"/>
    </source>
</evidence>
<dbReference type="AlphaFoldDB" id="A0A8T0X6J1"/>
<dbReference type="Proteomes" id="UP000823388">
    <property type="component" value="Chromosome 1N"/>
</dbReference>
<accession>A0A8T0X6J1</accession>
<protein>
    <submittedName>
        <fullName evidence="2">Uncharacterized protein</fullName>
    </submittedName>
</protein>
<dbReference type="EMBL" id="CM029038">
    <property type="protein sequence ID" value="KAG2653486.1"/>
    <property type="molecule type" value="Genomic_DNA"/>
</dbReference>
<organism evidence="2 3">
    <name type="scientific">Panicum virgatum</name>
    <name type="common">Blackwell switchgrass</name>
    <dbReference type="NCBI Taxonomy" id="38727"/>
    <lineage>
        <taxon>Eukaryota</taxon>
        <taxon>Viridiplantae</taxon>
        <taxon>Streptophyta</taxon>
        <taxon>Embryophyta</taxon>
        <taxon>Tracheophyta</taxon>
        <taxon>Spermatophyta</taxon>
        <taxon>Magnoliopsida</taxon>
        <taxon>Liliopsida</taxon>
        <taxon>Poales</taxon>
        <taxon>Poaceae</taxon>
        <taxon>PACMAD clade</taxon>
        <taxon>Panicoideae</taxon>
        <taxon>Panicodae</taxon>
        <taxon>Paniceae</taxon>
        <taxon>Panicinae</taxon>
        <taxon>Panicum</taxon>
        <taxon>Panicum sect. Hiantes</taxon>
    </lineage>
</organism>
<feature type="compositionally biased region" description="Pro residues" evidence="1">
    <location>
        <begin position="94"/>
        <end position="126"/>
    </location>
</feature>
<proteinExistence type="predicted"/>
<keyword evidence="3" id="KW-1185">Reference proteome</keyword>
<feature type="region of interest" description="Disordered" evidence="1">
    <location>
        <begin position="94"/>
        <end position="128"/>
    </location>
</feature>
<name>A0A8T0X6J1_PANVG</name>
<sequence length="191" mass="21272">MIDAKLRAWRGPFPDPLPSPLLYINPPHQTSKPHPLHKRRKAPYTHAMAFVCRLCGVVRPSTELLTEHFLEHGWAPHRRSAMPPAAPRPVMPPVLRAPPPTMAPAQPVPPRPTPPPVQRPASPPAPVAFGSPGSTIRMVPLRPNPAFWARHRLGLEPFVEYLSIDRPRPASPSPSFEDWIQADLESSEDED</sequence>
<feature type="region of interest" description="Disordered" evidence="1">
    <location>
        <begin position="166"/>
        <end position="191"/>
    </location>
</feature>
<evidence type="ECO:0000256" key="1">
    <source>
        <dbReference type="SAM" id="MobiDB-lite"/>
    </source>
</evidence>
<gene>
    <name evidence="2" type="ORF">PVAP13_1NG459200</name>
</gene>
<reference evidence="2" key="1">
    <citation type="submission" date="2020-05" db="EMBL/GenBank/DDBJ databases">
        <title>WGS assembly of Panicum virgatum.</title>
        <authorList>
            <person name="Lovell J.T."/>
            <person name="Jenkins J."/>
            <person name="Shu S."/>
            <person name="Juenger T.E."/>
            <person name="Schmutz J."/>
        </authorList>
    </citation>
    <scope>NUCLEOTIDE SEQUENCE</scope>
    <source>
        <strain evidence="2">AP13</strain>
    </source>
</reference>
<evidence type="ECO:0000313" key="3">
    <source>
        <dbReference type="Proteomes" id="UP000823388"/>
    </source>
</evidence>
<comment type="caution">
    <text evidence="2">The sequence shown here is derived from an EMBL/GenBank/DDBJ whole genome shotgun (WGS) entry which is preliminary data.</text>
</comment>